<evidence type="ECO:0000313" key="1">
    <source>
        <dbReference type="EMBL" id="RDI66574.1"/>
    </source>
</evidence>
<accession>A0A370IAZ9</accession>
<dbReference type="AlphaFoldDB" id="A0A370IAZ9"/>
<reference evidence="1 2" key="1">
    <citation type="submission" date="2018-07" db="EMBL/GenBank/DDBJ databases">
        <title>Genomic Encyclopedia of Type Strains, Phase IV (KMG-IV): sequencing the most valuable type-strain genomes for metagenomic binning, comparative biology and taxonomic classification.</title>
        <authorList>
            <person name="Goeker M."/>
        </authorList>
    </citation>
    <scope>NUCLEOTIDE SEQUENCE [LARGE SCALE GENOMIC DNA]</scope>
    <source>
        <strain evidence="1 2">DSM 44290</strain>
    </source>
</reference>
<protein>
    <submittedName>
        <fullName evidence="1">Uncharacterized protein</fullName>
    </submittedName>
</protein>
<dbReference type="Proteomes" id="UP000254869">
    <property type="component" value="Unassembled WGS sequence"/>
</dbReference>
<keyword evidence="2" id="KW-1185">Reference proteome</keyword>
<comment type="caution">
    <text evidence="1">The sequence shown here is derived from an EMBL/GenBank/DDBJ whole genome shotgun (WGS) entry which is preliminary data.</text>
</comment>
<gene>
    <name evidence="1" type="ORF">DFR76_104324</name>
</gene>
<name>A0A370IAZ9_9NOCA</name>
<dbReference type="PANTHER" id="PTHR34613:SF1">
    <property type="entry name" value="SLL6017 PROTEIN"/>
    <property type="match status" value="1"/>
</dbReference>
<dbReference type="STRING" id="1210086.GCA_001613105_01521"/>
<dbReference type="EMBL" id="QQBC01000004">
    <property type="protein sequence ID" value="RDI66574.1"/>
    <property type="molecule type" value="Genomic_DNA"/>
</dbReference>
<sequence>MPTMLHEVLVDLFRQRPELVADLLRTTMADPLPEFDQARTESGDFPDINPTEYRADAVIVLAKDNNPSLAVVVEIQLQPDSDKSWSWPVYVTTLRGRLRCPTVLLVLCANNRTAGHCRIPIVIGPGCTLTPIVLSPANVPVITDRDTFMANPELAALSVIAHQRGPDRDRVLTAFAEHIVDLPQHEMYIDLVVAALTKVARHFLEGQMTSGTYTFKSDFVRRYFAEAKAAGEVEGEVEALLTFLRARFTVSEAVIAQVTACADTEQLKLWIERAATAESIDKVFEE</sequence>
<dbReference type="PANTHER" id="PTHR34613">
    <property type="entry name" value="SLL0800 PROTEIN"/>
    <property type="match status" value="1"/>
</dbReference>
<organism evidence="1 2">
    <name type="scientific">Nocardia pseudobrasiliensis</name>
    <dbReference type="NCBI Taxonomy" id="45979"/>
    <lineage>
        <taxon>Bacteria</taxon>
        <taxon>Bacillati</taxon>
        <taxon>Actinomycetota</taxon>
        <taxon>Actinomycetes</taxon>
        <taxon>Mycobacteriales</taxon>
        <taxon>Nocardiaceae</taxon>
        <taxon>Nocardia</taxon>
    </lineage>
</organism>
<proteinExistence type="predicted"/>
<evidence type="ECO:0000313" key="2">
    <source>
        <dbReference type="Proteomes" id="UP000254869"/>
    </source>
</evidence>